<dbReference type="InterPro" id="IPR046640">
    <property type="entry name" value="DUF6752"/>
</dbReference>
<keyword evidence="3" id="KW-1185">Reference proteome</keyword>
<dbReference type="EMBL" id="JBHSMD010000006">
    <property type="protein sequence ID" value="MFC5494887.1"/>
    <property type="molecule type" value="Genomic_DNA"/>
</dbReference>
<sequence length="70" mass="7887">MSSLRPGSSRAAVRRLEQRVADLEADVAEMRRHNVRLAEIVDVVQELLVPMASRDDEAVQKAIARFQESL</sequence>
<dbReference type="Pfam" id="PF20537">
    <property type="entry name" value="DUF6752"/>
    <property type="match status" value="1"/>
</dbReference>
<protein>
    <submittedName>
        <fullName evidence="2">DUF6752 domain-containing protein</fullName>
    </submittedName>
</protein>
<dbReference type="RefSeq" id="WP_345175260.1">
    <property type="nucleotide sequence ID" value="NZ_BAABFQ010000005.1"/>
</dbReference>
<proteinExistence type="predicted"/>
<gene>
    <name evidence="2" type="ORF">ACFPKY_17380</name>
</gene>
<name>A0ABW0N759_9ACTN</name>
<dbReference type="Proteomes" id="UP001595956">
    <property type="component" value="Unassembled WGS sequence"/>
</dbReference>
<evidence type="ECO:0000259" key="1">
    <source>
        <dbReference type="Pfam" id="PF20537"/>
    </source>
</evidence>
<organism evidence="2 3">
    <name type="scientific">Nocardioides caricicola</name>
    <dbReference type="NCBI Taxonomy" id="634770"/>
    <lineage>
        <taxon>Bacteria</taxon>
        <taxon>Bacillati</taxon>
        <taxon>Actinomycetota</taxon>
        <taxon>Actinomycetes</taxon>
        <taxon>Propionibacteriales</taxon>
        <taxon>Nocardioidaceae</taxon>
        <taxon>Nocardioides</taxon>
    </lineage>
</organism>
<evidence type="ECO:0000313" key="3">
    <source>
        <dbReference type="Proteomes" id="UP001595956"/>
    </source>
</evidence>
<evidence type="ECO:0000313" key="2">
    <source>
        <dbReference type="EMBL" id="MFC5494887.1"/>
    </source>
</evidence>
<accession>A0ABW0N759</accession>
<feature type="domain" description="DUF6752" evidence="1">
    <location>
        <begin position="16"/>
        <end position="70"/>
    </location>
</feature>
<reference evidence="3" key="1">
    <citation type="journal article" date="2019" name="Int. J. Syst. Evol. Microbiol.">
        <title>The Global Catalogue of Microorganisms (GCM) 10K type strain sequencing project: providing services to taxonomists for standard genome sequencing and annotation.</title>
        <authorList>
            <consortium name="The Broad Institute Genomics Platform"/>
            <consortium name="The Broad Institute Genome Sequencing Center for Infectious Disease"/>
            <person name="Wu L."/>
            <person name="Ma J."/>
        </authorList>
    </citation>
    <scope>NUCLEOTIDE SEQUENCE [LARGE SCALE GENOMIC DNA]</scope>
    <source>
        <strain evidence="3">KACC 13778</strain>
    </source>
</reference>
<comment type="caution">
    <text evidence="2">The sequence shown here is derived from an EMBL/GenBank/DDBJ whole genome shotgun (WGS) entry which is preliminary data.</text>
</comment>